<dbReference type="InterPro" id="IPR013783">
    <property type="entry name" value="Ig-like_fold"/>
</dbReference>
<reference evidence="4" key="3">
    <citation type="submission" date="2025-09" db="UniProtKB">
        <authorList>
            <consortium name="Ensembl"/>
        </authorList>
    </citation>
    <scope>IDENTIFICATION</scope>
</reference>
<feature type="domain" description="Ig-like" evidence="3">
    <location>
        <begin position="5"/>
        <end position="102"/>
    </location>
</feature>
<proteinExistence type="predicted"/>
<dbReference type="InterPro" id="IPR003006">
    <property type="entry name" value="Ig/MHC_CS"/>
</dbReference>
<evidence type="ECO:0000313" key="5">
    <source>
        <dbReference type="Proteomes" id="UP000005225"/>
    </source>
</evidence>
<dbReference type="PROSITE" id="PS50835">
    <property type="entry name" value="IG_LIKE"/>
    <property type="match status" value="1"/>
</dbReference>
<dbReference type="InParanoid" id="H0XVN5"/>
<dbReference type="Gene3D" id="2.60.40.10">
    <property type="entry name" value="Immunoglobulins"/>
    <property type="match status" value="1"/>
</dbReference>
<dbReference type="FunCoup" id="H0XVN5">
    <property type="interactions" value="463"/>
</dbReference>
<dbReference type="STRING" id="30611.ENSOGAP00000020177"/>
<dbReference type="CDD" id="cd07699">
    <property type="entry name" value="IgC1_L"/>
    <property type="match status" value="1"/>
</dbReference>
<dbReference type="PROSITE" id="PS00290">
    <property type="entry name" value="IG_MHC"/>
    <property type="match status" value="1"/>
</dbReference>
<reference evidence="5" key="1">
    <citation type="submission" date="2011-03" db="EMBL/GenBank/DDBJ databases">
        <title>Version 3 of the genome sequence of Otolemur garnettii (Bushbaby).</title>
        <authorList>
            <consortium name="The Broad Institute Genome Sequencing Platform"/>
            <person name="Di Palma F."/>
            <person name="Johnson J."/>
            <person name="Lander E.S."/>
            <person name="Lindblad-Toh K."/>
            <person name="Jaffe D.B."/>
            <person name="Gnerre S."/>
            <person name="MacCallum I."/>
            <person name="Przybylski D."/>
            <person name="Ribeiro F.J."/>
            <person name="Burton J.N."/>
            <person name="Walker B.J."/>
            <person name="Sharpe T."/>
            <person name="Hall G."/>
        </authorList>
    </citation>
    <scope>NUCLEOTIDE SEQUENCE [LARGE SCALE GENOMIC DNA]</scope>
</reference>
<dbReference type="InterPro" id="IPR003597">
    <property type="entry name" value="Ig_C1-set"/>
</dbReference>
<dbReference type="eggNOG" id="ENOG502RZ26">
    <property type="taxonomic scope" value="Eukaryota"/>
</dbReference>
<dbReference type="InterPro" id="IPR007110">
    <property type="entry name" value="Ig-like_dom"/>
</dbReference>
<dbReference type="OMA" id="ASVKWKV"/>
<dbReference type="SUPFAM" id="SSF48726">
    <property type="entry name" value="Immunoglobulin"/>
    <property type="match status" value="1"/>
</dbReference>
<evidence type="ECO:0000259" key="3">
    <source>
        <dbReference type="PROSITE" id="PS50835"/>
    </source>
</evidence>
<name>H0XVN5_OTOGA</name>
<keyword evidence="1" id="KW-1015">Disulfide bond</keyword>
<protein>
    <submittedName>
        <fullName evidence="4">Immunoglobulin kappa constant</fullName>
    </submittedName>
</protein>
<dbReference type="Pfam" id="PF07654">
    <property type="entry name" value="C1-set"/>
    <property type="match status" value="1"/>
</dbReference>
<dbReference type="Ensembl" id="ENSOGAT00000034660.1">
    <property type="protein sequence ID" value="ENSOGAP00000020177.1"/>
    <property type="gene ID" value="ENSOGAG00000024766.1"/>
</dbReference>
<dbReference type="SMART" id="SM00407">
    <property type="entry name" value="IGc1"/>
    <property type="match status" value="1"/>
</dbReference>
<dbReference type="InterPro" id="IPR036179">
    <property type="entry name" value="Ig-like_dom_sf"/>
</dbReference>
<keyword evidence="2" id="KW-0393">Immunoglobulin domain</keyword>
<keyword evidence="5" id="KW-1185">Reference proteome</keyword>
<dbReference type="Proteomes" id="UP000005225">
    <property type="component" value="Unassembled WGS sequence"/>
</dbReference>
<dbReference type="EMBL" id="AAQR03151048">
    <property type="status" value="NOT_ANNOTATED_CDS"/>
    <property type="molecule type" value="Genomic_DNA"/>
</dbReference>
<dbReference type="InterPro" id="IPR050380">
    <property type="entry name" value="Immune_Resp_Modulators"/>
</dbReference>
<evidence type="ECO:0000313" key="4">
    <source>
        <dbReference type="Ensembl" id="ENSOGAP00000020177.1"/>
    </source>
</evidence>
<evidence type="ECO:0000256" key="1">
    <source>
        <dbReference type="ARBA" id="ARBA00023157"/>
    </source>
</evidence>
<dbReference type="HOGENOM" id="CLU_077975_6_3_1"/>
<dbReference type="PANTHER" id="PTHR23411">
    <property type="entry name" value="TAPASIN"/>
    <property type="match status" value="1"/>
</dbReference>
<evidence type="ECO:0000256" key="2">
    <source>
        <dbReference type="ARBA" id="ARBA00023319"/>
    </source>
</evidence>
<dbReference type="FunFam" id="2.60.40.10:FF:000283">
    <property type="entry name" value="Immunoglobulin kappa constant"/>
    <property type="match status" value="1"/>
</dbReference>
<sequence length="106" mass="11815">DVAQPSVALFPPSQEQQKSGTVSLLCTITRFYPREITVNWKADGVTQTNDILNSLSEQDSKDNTFSLSSMLTLPVSTYNNHNVYSCEVVHQSLSSPLTKSFNRQEC</sequence>
<dbReference type="GeneTree" id="ENSGT00940000163478"/>
<organism evidence="4 5">
    <name type="scientific">Otolemur garnettii</name>
    <name type="common">Small-eared galago</name>
    <name type="synonym">Garnett's greater bushbaby</name>
    <dbReference type="NCBI Taxonomy" id="30611"/>
    <lineage>
        <taxon>Eukaryota</taxon>
        <taxon>Metazoa</taxon>
        <taxon>Chordata</taxon>
        <taxon>Craniata</taxon>
        <taxon>Vertebrata</taxon>
        <taxon>Euteleostomi</taxon>
        <taxon>Mammalia</taxon>
        <taxon>Eutheria</taxon>
        <taxon>Euarchontoglires</taxon>
        <taxon>Primates</taxon>
        <taxon>Strepsirrhini</taxon>
        <taxon>Lorisiformes</taxon>
        <taxon>Galagidae</taxon>
        <taxon>Otolemur</taxon>
    </lineage>
</organism>
<accession>H0XVN5</accession>
<dbReference type="AlphaFoldDB" id="H0XVN5"/>
<reference evidence="4" key="2">
    <citation type="submission" date="2025-08" db="UniProtKB">
        <authorList>
            <consortium name="Ensembl"/>
        </authorList>
    </citation>
    <scope>IDENTIFICATION</scope>
</reference>